<evidence type="ECO:0000256" key="2">
    <source>
        <dbReference type="ARBA" id="ARBA00005695"/>
    </source>
</evidence>
<proteinExistence type="inferred from homology"/>
<dbReference type="PANTHER" id="PTHR30290">
    <property type="entry name" value="PERIPLASMIC BINDING COMPONENT OF ABC TRANSPORTER"/>
    <property type="match status" value="1"/>
</dbReference>
<dbReference type="Pfam" id="PF00496">
    <property type="entry name" value="SBP_bac_5"/>
    <property type="match status" value="1"/>
</dbReference>
<feature type="domain" description="Solute-binding protein family 5" evidence="5">
    <location>
        <begin position="71"/>
        <end position="452"/>
    </location>
</feature>
<evidence type="ECO:0000256" key="3">
    <source>
        <dbReference type="ARBA" id="ARBA00022729"/>
    </source>
</evidence>
<keyword evidence="7" id="KW-1185">Reference proteome</keyword>
<feature type="chain" id="PRO_5012703453" evidence="4">
    <location>
        <begin position="21"/>
        <end position="534"/>
    </location>
</feature>
<dbReference type="FunFam" id="3.90.76.10:FF:000002">
    <property type="entry name" value="Dipeptide ABC transporter, substrate-binding protein"/>
    <property type="match status" value="1"/>
</dbReference>
<gene>
    <name evidence="6" type="ORF">SAMN05444272_2542</name>
</gene>
<name>A0A1M7II54_9HYPH</name>
<dbReference type="PROSITE" id="PS01040">
    <property type="entry name" value="SBP_BACTERIAL_5"/>
    <property type="match status" value="1"/>
</dbReference>
<dbReference type="InterPro" id="IPR030678">
    <property type="entry name" value="Peptide/Ni-bd"/>
</dbReference>
<dbReference type="InterPro" id="IPR023765">
    <property type="entry name" value="SBP_5_CS"/>
</dbReference>
<keyword evidence="3 4" id="KW-0732">Signal</keyword>
<evidence type="ECO:0000259" key="5">
    <source>
        <dbReference type="Pfam" id="PF00496"/>
    </source>
</evidence>
<dbReference type="Gene3D" id="3.40.190.10">
    <property type="entry name" value="Periplasmic binding protein-like II"/>
    <property type="match status" value="1"/>
</dbReference>
<evidence type="ECO:0000313" key="7">
    <source>
        <dbReference type="Proteomes" id="UP000186002"/>
    </source>
</evidence>
<reference evidence="6 7" key="1">
    <citation type="submission" date="2016-11" db="EMBL/GenBank/DDBJ databases">
        <authorList>
            <person name="Jaros S."/>
            <person name="Januszkiewicz K."/>
            <person name="Wedrychowicz H."/>
        </authorList>
    </citation>
    <scope>NUCLEOTIDE SEQUENCE [LARGE SCALE GENOMIC DNA]</scope>
    <source>
        <strain evidence="6 7">DSM 22153</strain>
    </source>
</reference>
<accession>A0A1M7II54</accession>
<comment type="similarity">
    <text evidence="2">Belongs to the bacterial solute-binding protein 5 family.</text>
</comment>
<dbReference type="STRING" id="735517.SAMN05444272_2542"/>
<dbReference type="GO" id="GO:0042938">
    <property type="term" value="P:dipeptide transport"/>
    <property type="evidence" value="ECO:0007669"/>
    <property type="project" value="TreeGrafter"/>
</dbReference>
<organism evidence="6 7">
    <name type="scientific">Roseibium suaedae</name>
    <dbReference type="NCBI Taxonomy" id="735517"/>
    <lineage>
        <taxon>Bacteria</taxon>
        <taxon>Pseudomonadati</taxon>
        <taxon>Pseudomonadota</taxon>
        <taxon>Alphaproteobacteria</taxon>
        <taxon>Hyphomicrobiales</taxon>
        <taxon>Stappiaceae</taxon>
        <taxon>Roseibium</taxon>
    </lineage>
</organism>
<dbReference type="AlphaFoldDB" id="A0A1M7II54"/>
<dbReference type="Proteomes" id="UP000186002">
    <property type="component" value="Unassembled WGS sequence"/>
</dbReference>
<feature type="signal peptide" evidence="4">
    <location>
        <begin position="1"/>
        <end position="20"/>
    </location>
</feature>
<dbReference type="InterPro" id="IPR039424">
    <property type="entry name" value="SBP_5"/>
</dbReference>
<dbReference type="OrthoDB" id="9803988at2"/>
<dbReference type="GO" id="GO:1904680">
    <property type="term" value="F:peptide transmembrane transporter activity"/>
    <property type="evidence" value="ECO:0007669"/>
    <property type="project" value="TreeGrafter"/>
</dbReference>
<sequence>MTIQKTLKAALLGASLAVIAATGASAKTLVYCSEGSPEGFDPALYTSGTTFDASSKPVYNRLVEFKRGTTEVLPGLAESWDVSEDGLEYTFHLRKGVKFHTTGFFTPTREFNADDVLFSFERQLKKDNPWHEYTQGAAWEYFDSMSMPSLIKEIVKVDDYTVKFVLNRPEAPMIANLAMDFASIFSAEYAAQLDAAGKKEMLNQEPVGTGPFSFVGYQKDAVIRYQAFADYWGGKQPIDNLIFAITTDAAVRLQKLKAGECNVMPYPAPADIADIKADSNLTMMEQQGLNVGYLAYNTKQAPFDKPEVRKALNHAINKQAILDAVFQGSGQAAKNPIPPTMWSYNDAIEDDAFDLDLAKKMLEEAGVKDLSMKIWAMPVQRPYNPNARRMAEVMQADFAKIGVTVEIVSYEWGEYLNRSKAEDRDGAVLLGWTGDNGDPDNFLGVLLGCDGVGGSNRAQWCNKDFEDLIQKAKVVSDKAERTKLYEEAQVVFKKEAPWATIAHSVVFMPMSSKVSGYVMDPLGGHWFDGVDIAE</sequence>
<dbReference type="SUPFAM" id="SSF53850">
    <property type="entry name" value="Periplasmic binding protein-like II"/>
    <property type="match status" value="1"/>
</dbReference>
<dbReference type="PIRSF" id="PIRSF002741">
    <property type="entry name" value="MppA"/>
    <property type="match status" value="1"/>
</dbReference>
<evidence type="ECO:0000313" key="6">
    <source>
        <dbReference type="EMBL" id="SHM40472.1"/>
    </source>
</evidence>
<comment type="subcellular location">
    <subcellularLocation>
        <location evidence="1">Periplasm</location>
    </subcellularLocation>
</comment>
<dbReference type="PANTHER" id="PTHR30290:SF38">
    <property type="entry name" value="D,D-DIPEPTIDE-BINDING PERIPLASMIC PROTEIN DDPA-RELATED"/>
    <property type="match status" value="1"/>
</dbReference>
<dbReference type="EMBL" id="FRBW01000002">
    <property type="protein sequence ID" value="SHM40472.1"/>
    <property type="molecule type" value="Genomic_DNA"/>
</dbReference>
<dbReference type="Gene3D" id="3.10.105.10">
    <property type="entry name" value="Dipeptide-binding Protein, Domain 3"/>
    <property type="match status" value="1"/>
</dbReference>
<evidence type="ECO:0000256" key="1">
    <source>
        <dbReference type="ARBA" id="ARBA00004418"/>
    </source>
</evidence>
<dbReference type="FunFam" id="3.10.105.10:FF:000002">
    <property type="entry name" value="Dipeptide ABC transporter, substrate-binding protein"/>
    <property type="match status" value="1"/>
</dbReference>
<dbReference type="GO" id="GO:0030288">
    <property type="term" value="C:outer membrane-bounded periplasmic space"/>
    <property type="evidence" value="ECO:0007669"/>
    <property type="project" value="TreeGrafter"/>
</dbReference>
<dbReference type="CDD" id="cd08493">
    <property type="entry name" value="PBP2_DppA_like"/>
    <property type="match status" value="1"/>
</dbReference>
<dbReference type="FunFam" id="3.40.190.10:FF:000036">
    <property type="entry name" value="Dipeptide ABC transporter, substrate-binding protein"/>
    <property type="match status" value="1"/>
</dbReference>
<evidence type="ECO:0000256" key="4">
    <source>
        <dbReference type="SAM" id="SignalP"/>
    </source>
</evidence>
<dbReference type="InterPro" id="IPR000914">
    <property type="entry name" value="SBP_5_dom"/>
</dbReference>
<dbReference type="GO" id="GO:0043190">
    <property type="term" value="C:ATP-binding cassette (ABC) transporter complex"/>
    <property type="evidence" value="ECO:0007669"/>
    <property type="project" value="InterPro"/>
</dbReference>
<dbReference type="RefSeq" id="WP_139251106.1">
    <property type="nucleotide sequence ID" value="NZ_FRBW01000002.1"/>
</dbReference>
<dbReference type="Gene3D" id="3.90.76.10">
    <property type="entry name" value="Dipeptide-binding Protein, Domain 1"/>
    <property type="match status" value="1"/>
</dbReference>
<protein>
    <submittedName>
        <fullName evidence="6">Dipeptide transport system substrate-binding protein</fullName>
    </submittedName>
</protein>